<evidence type="ECO:0000313" key="1">
    <source>
        <dbReference type="EMBL" id="RZC55251.1"/>
    </source>
</evidence>
<organism evidence="1 2">
    <name type="scientific">Papaver somniferum</name>
    <name type="common">Opium poppy</name>
    <dbReference type="NCBI Taxonomy" id="3469"/>
    <lineage>
        <taxon>Eukaryota</taxon>
        <taxon>Viridiplantae</taxon>
        <taxon>Streptophyta</taxon>
        <taxon>Embryophyta</taxon>
        <taxon>Tracheophyta</taxon>
        <taxon>Spermatophyta</taxon>
        <taxon>Magnoliopsida</taxon>
        <taxon>Ranunculales</taxon>
        <taxon>Papaveraceae</taxon>
        <taxon>Papaveroideae</taxon>
        <taxon>Papaver</taxon>
    </lineage>
</organism>
<gene>
    <name evidence="1" type="ORF">C5167_014107</name>
</gene>
<accession>A0A4Y7J5N6</accession>
<dbReference type="EMBL" id="CM010717">
    <property type="protein sequence ID" value="RZC55251.1"/>
    <property type="molecule type" value="Genomic_DNA"/>
</dbReference>
<dbReference type="AlphaFoldDB" id="A0A4Y7J5N6"/>
<name>A0A4Y7J5N6_PAPSO</name>
<protein>
    <submittedName>
        <fullName evidence="1">Uncharacterized protein</fullName>
    </submittedName>
</protein>
<sequence length="234" mass="26968">MDQVLSCKNQEKEEYNPLCSIFGEVFNGNEVKDFGVPRYDIELENAMLDASREQIQVCEPTITGSKPSLKLQQNGKSIYINPIWAFVKDKFHGFRYRVRYRGRIVFKQGRSLITNGEYALENSLTNLCKQGEDDVFTDEEILSVSLLLGDALNDDHKALHLVRNYNGRWRGRIVFKQGRSSSTNEEYALKNSRTNLFKEGEDDVLWMSHIDIEAPFIVHTRITLNMPNMPLVLV</sequence>
<dbReference type="Proteomes" id="UP000316621">
    <property type="component" value="Chromosome 3"/>
</dbReference>
<dbReference type="Gramene" id="RZC55251">
    <property type="protein sequence ID" value="RZC55251"/>
    <property type="gene ID" value="C5167_014107"/>
</dbReference>
<keyword evidence="2" id="KW-1185">Reference proteome</keyword>
<proteinExistence type="predicted"/>
<evidence type="ECO:0000313" key="2">
    <source>
        <dbReference type="Proteomes" id="UP000316621"/>
    </source>
</evidence>
<reference evidence="1 2" key="1">
    <citation type="journal article" date="2018" name="Science">
        <title>The opium poppy genome and morphinan production.</title>
        <authorList>
            <person name="Guo L."/>
            <person name="Winzer T."/>
            <person name="Yang X."/>
            <person name="Li Y."/>
            <person name="Ning Z."/>
            <person name="He Z."/>
            <person name="Teodor R."/>
            <person name="Lu Y."/>
            <person name="Bowser T.A."/>
            <person name="Graham I.A."/>
            <person name="Ye K."/>
        </authorList>
    </citation>
    <scope>NUCLEOTIDE SEQUENCE [LARGE SCALE GENOMIC DNA]</scope>
    <source>
        <strain evidence="2">cv. HN1</strain>
        <tissue evidence="1">Leaves</tissue>
    </source>
</reference>